<dbReference type="Gene3D" id="3.40.630.30">
    <property type="match status" value="1"/>
</dbReference>
<keyword evidence="2" id="KW-0687">Ribonucleoprotein</keyword>
<proteinExistence type="predicted"/>
<protein>
    <submittedName>
        <fullName evidence="2">Ribosomal protein S18 acetylase RimI</fullName>
    </submittedName>
</protein>
<feature type="domain" description="N-acetyltransferase" evidence="1">
    <location>
        <begin position="10"/>
        <end position="181"/>
    </location>
</feature>
<dbReference type="Pfam" id="PF00583">
    <property type="entry name" value="Acetyltransf_1"/>
    <property type="match status" value="1"/>
</dbReference>
<dbReference type="EMBL" id="FPJO01000005">
    <property type="protein sequence ID" value="SFX70622.1"/>
    <property type="molecule type" value="Genomic_DNA"/>
</dbReference>
<name>A0A1K1Z943_STRAR</name>
<dbReference type="GO" id="GO:0016747">
    <property type="term" value="F:acyltransferase activity, transferring groups other than amino-acyl groups"/>
    <property type="evidence" value="ECO:0007669"/>
    <property type="project" value="InterPro"/>
</dbReference>
<dbReference type="AlphaFoldDB" id="A0A1K1Z943"/>
<dbReference type="InterPro" id="IPR050276">
    <property type="entry name" value="MshD_Acetyltransferase"/>
</dbReference>
<dbReference type="CDD" id="cd04301">
    <property type="entry name" value="NAT_SF"/>
    <property type="match status" value="1"/>
</dbReference>
<dbReference type="SUPFAM" id="SSF55729">
    <property type="entry name" value="Acyl-CoA N-acyltransferases (Nat)"/>
    <property type="match status" value="1"/>
</dbReference>
<dbReference type="PANTHER" id="PTHR43617:SF2">
    <property type="entry name" value="UPF0039 PROTEIN SLL0451"/>
    <property type="match status" value="1"/>
</dbReference>
<dbReference type="Proteomes" id="UP000181909">
    <property type="component" value="Unassembled WGS sequence"/>
</dbReference>
<dbReference type="GO" id="GO:0005840">
    <property type="term" value="C:ribosome"/>
    <property type="evidence" value="ECO:0007669"/>
    <property type="project" value="UniProtKB-KW"/>
</dbReference>
<dbReference type="OrthoDB" id="5243635at2"/>
<accession>A0A1K1Z943</accession>
<dbReference type="STRING" id="1893.SAMN02787144_1005231"/>
<dbReference type="PANTHER" id="PTHR43617">
    <property type="entry name" value="L-AMINO ACID N-ACETYLTRANSFERASE"/>
    <property type="match status" value="1"/>
</dbReference>
<dbReference type="InterPro" id="IPR000182">
    <property type="entry name" value="GNAT_dom"/>
</dbReference>
<evidence type="ECO:0000313" key="2">
    <source>
        <dbReference type="EMBL" id="SFX70622.1"/>
    </source>
</evidence>
<keyword evidence="2" id="KW-0689">Ribosomal protein</keyword>
<dbReference type="PROSITE" id="PS51186">
    <property type="entry name" value="GNAT"/>
    <property type="match status" value="1"/>
</dbReference>
<gene>
    <name evidence="2" type="ORF">SAMN02787144_1005231</name>
</gene>
<evidence type="ECO:0000259" key="1">
    <source>
        <dbReference type="PROSITE" id="PS51186"/>
    </source>
</evidence>
<reference evidence="2 3" key="1">
    <citation type="submission" date="2016-11" db="EMBL/GenBank/DDBJ databases">
        <authorList>
            <person name="Jaros S."/>
            <person name="Januszkiewicz K."/>
            <person name="Wedrychowicz H."/>
        </authorList>
    </citation>
    <scope>NUCLEOTIDE SEQUENCE [LARGE SCALE GENOMIC DNA]</scope>
    <source>
        <strain evidence="2 3">OK807</strain>
    </source>
</reference>
<sequence>MTTRTTPTGIHVRDMTVDDCEAVTRLRVRGWQAAYAGLVSRSYLDDMDLTVAEDAERRRASFTGGSTIVNVVAERPGLGVIGWACYGPYRENGRPPARGELYALYVTPEQIGTGAGRALTAEVLARAAADGFPDLALWVLKENARARRFYERAGFCPDGAEESFEADGALVPEVRYVRSLGGPAA</sequence>
<evidence type="ECO:0000313" key="3">
    <source>
        <dbReference type="Proteomes" id="UP000181909"/>
    </source>
</evidence>
<dbReference type="RefSeq" id="WP_107408209.1">
    <property type="nucleotide sequence ID" value="NZ_CP108276.1"/>
</dbReference>
<dbReference type="InterPro" id="IPR016181">
    <property type="entry name" value="Acyl_CoA_acyltransferase"/>
</dbReference>
<organism evidence="2 3">
    <name type="scientific">Streptomyces atratus</name>
    <dbReference type="NCBI Taxonomy" id="1893"/>
    <lineage>
        <taxon>Bacteria</taxon>
        <taxon>Bacillati</taxon>
        <taxon>Actinomycetota</taxon>
        <taxon>Actinomycetes</taxon>
        <taxon>Kitasatosporales</taxon>
        <taxon>Streptomycetaceae</taxon>
        <taxon>Streptomyces</taxon>
    </lineage>
</organism>